<keyword evidence="6 9" id="KW-0326">Glycosidase</keyword>
<keyword evidence="10" id="KW-1185">Reference proteome</keyword>
<comment type="caution">
    <text evidence="9">The sequence shown here is derived from an EMBL/GenBank/DDBJ whole genome shotgun (WGS) entry which is preliminary data.</text>
</comment>
<keyword evidence="5 9" id="KW-0378">Hydrolase</keyword>
<dbReference type="FunFam" id="2.60.40.1180:FF:000013">
    <property type="entry name" value="Alpha-L-fucosidase"/>
    <property type="match status" value="1"/>
</dbReference>
<proteinExistence type="inferred from homology"/>
<reference evidence="9" key="1">
    <citation type="submission" date="2023-01" db="EMBL/GenBank/DDBJ databases">
        <title>Genome assembly of the deep-sea coral Lophelia pertusa.</title>
        <authorList>
            <person name="Herrera S."/>
            <person name="Cordes E."/>
        </authorList>
    </citation>
    <scope>NUCLEOTIDE SEQUENCE</scope>
    <source>
        <strain evidence="9">USNM1676648</strain>
        <tissue evidence="9">Polyp</tissue>
    </source>
</reference>
<evidence type="ECO:0000256" key="4">
    <source>
        <dbReference type="ARBA" id="ARBA00022729"/>
    </source>
</evidence>
<dbReference type="InterPro" id="IPR016286">
    <property type="entry name" value="FUC_metazoa-typ"/>
</dbReference>
<comment type="similarity">
    <text evidence="2">Belongs to the glycosyl hydrolase 29 family.</text>
</comment>
<evidence type="ECO:0000256" key="5">
    <source>
        <dbReference type="ARBA" id="ARBA00022801"/>
    </source>
</evidence>
<feature type="domain" description="Glycoside hydrolase family 29 N-terminal" evidence="7">
    <location>
        <begin position="5"/>
        <end position="87"/>
    </location>
</feature>
<gene>
    <name evidence="9" type="primary">FUCA1_6</name>
    <name evidence="9" type="ORF">OS493_018045</name>
</gene>
<sequence length="191" mass="21568">MTGIIGKLQKMKWENAMTIDRRSWGFRREANLKDYLSIEELIKQLVSTVSCGGNLLMNVGPAADGTIAPIFQERLTQMGDWLKVNGDAIYKTRPWRAQNDSVSGDVWYTSKDNHVFAIALKWPRSGKLVLGDPTSTHETRVNMLGLERNLKWTQESKHKGAKAGIVIHVPAIPISELPCLWAWVFKLSHVK</sequence>
<keyword evidence="4" id="KW-0732">Signal</keyword>
<dbReference type="Gene3D" id="3.20.20.80">
    <property type="entry name" value="Glycosidases"/>
    <property type="match status" value="1"/>
</dbReference>
<evidence type="ECO:0000313" key="9">
    <source>
        <dbReference type="EMBL" id="KAJ7372767.1"/>
    </source>
</evidence>
<dbReference type="InterPro" id="IPR013780">
    <property type="entry name" value="Glyco_hydro_b"/>
</dbReference>
<dbReference type="EMBL" id="MU826835">
    <property type="protein sequence ID" value="KAJ7372767.1"/>
    <property type="molecule type" value="Genomic_DNA"/>
</dbReference>
<dbReference type="SMART" id="SM00812">
    <property type="entry name" value="Alpha_L_fucos"/>
    <property type="match status" value="1"/>
</dbReference>
<dbReference type="PANTHER" id="PTHR10030">
    <property type="entry name" value="ALPHA-L-FUCOSIDASE"/>
    <property type="match status" value="1"/>
</dbReference>
<dbReference type="AlphaFoldDB" id="A0A9W9Z082"/>
<dbReference type="PANTHER" id="PTHR10030:SF37">
    <property type="entry name" value="ALPHA-L-FUCOSIDASE-RELATED"/>
    <property type="match status" value="1"/>
</dbReference>
<comment type="function">
    <text evidence="1">Alpha-L-fucosidase is responsible for hydrolyzing the alpha-1,6-linked fucose joined to the reducing-end N-acetylglucosamine of the carbohydrate moieties of glycoproteins.</text>
</comment>
<dbReference type="InterPro" id="IPR057739">
    <property type="entry name" value="Glyco_hydro_29_N"/>
</dbReference>
<dbReference type="Pfam" id="PF16757">
    <property type="entry name" value="Fucosidase_C"/>
    <property type="match status" value="1"/>
</dbReference>
<dbReference type="EC" id="3.2.1.51" evidence="3"/>
<evidence type="ECO:0000256" key="6">
    <source>
        <dbReference type="ARBA" id="ARBA00023295"/>
    </source>
</evidence>
<dbReference type="SUPFAM" id="SSF51445">
    <property type="entry name" value="(Trans)glycosidases"/>
    <property type="match status" value="1"/>
</dbReference>
<evidence type="ECO:0000256" key="1">
    <source>
        <dbReference type="ARBA" id="ARBA00004071"/>
    </source>
</evidence>
<name>A0A9W9Z082_9CNID</name>
<protein>
    <recommendedName>
        <fullName evidence="3">alpha-L-fucosidase</fullName>
        <ecNumber evidence="3">3.2.1.51</ecNumber>
    </recommendedName>
</protein>
<dbReference type="Gene3D" id="2.60.40.1180">
    <property type="entry name" value="Golgi alpha-mannosidase II"/>
    <property type="match status" value="1"/>
</dbReference>
<evidence type="ECO:0000313" key="10">
    <source>
        <dbReference type="Proteomes" id="UP001163046"/>
    </source>
</evidence>
<dbReference type="PRINTS" id="PR00741">
    <property type="entry name" value="GLHYDRLASE29"/>
</dbReference>
<dbReference type="OrthoDB" id="6039950at2759"/>
<dbReference type="Proteomes" id="UP001163046">
    <property type="component" value="Unassembled WGS sequence"/>
</dbReference>
<dbReference type="InterPro" id="IPR017853">
    <property type="entry name" value="GH"/>
</dbReference>
<evidence type="ECO:0000259" key="7">
    <source>
        <dbReference type="Pfam" id="PF01120"/>
    </source>
</evidence>
<dbReference type="InterPro" id="IPR031919">
    <property type="entry name" value="Fucosidase_C"/>
</dbReference>
<dbReference type="GO" id="GO:0004560">
    <property type="term" value="F:alpha-L-fucosidase activity"/>
    <property type="evidence" value="ECO:0007669"/>
    <property type="project" value="UniProtKB-EC"/>
</dbReference>
<dbReference type="Pfam" id="PF01120">
    <property type="entry name" value="Alpha_L_fucos"/>
    <property type="match status" value="1"/>
</dbReference>
<dbReference type="GO" id="GO:0016139">
    <property type="term" value="P:glycoside catabolic process"/>
    <property type="evidence" value="ECO:0007669"/>
    <property type="project" value="TreeGrafter"/>
</dbReference>
<evidence type="ECO:0000256" key="2">
    <source>
        <dbReference type="ARBA" id="ARBA00007951"/>
    </source>
</evidence>
<dbReference type="InterPro" id="IPR000933">
    <property type="entry name" value="Glyco_hydro_29"/>
</dbReference>
<dbReference type="GO" id="GO:0005764">
    <property type="term" value="C:lysosome"/>
    <property type="evidence" value="ECO:0007669"/>
    <property type="project" value="TreeGrafter"/>
</dbReference>
<accession>A0A9W9Z082</accession>
<organism evidence="9 10">
    <name type="scientific">Desmophyllum pertusum</name>
    <dbReference type="NCBI Taxonomy" id="174260"/>
    <lineage>
        <taxon>Eukaryota</taxon>
        <taxon>Metazoa</taxon>
        <taxon>Cnidaria</taxon>
        <taxon>Anthozoa</taxon>
        <taxon>Hexacorallia</taxon>
        <taxon>Scleractinia</taxon>
        <taxon>Caryophylliina</taxon>
        <taxon>Caryophylliidae</taxon>
        <taxon>Desmophyllum</taxon>
    </lineage>
</organism>
<feature type="domain" description="Alpha-L-fucosidase C-terminal" evidence="8">
    <location>
        <begin position="98"/>
        <end position="187"/>
    </location>
</feature>
<evidence type="ECO:0000256" key="3">
    <source>
        <dbReference type="ARBA" id="ARBA00012662"/>
    </source>
</evidence>
<dbReference type="GO" id="GO:0006004">
    <property type="term" value="P:fucose metabolic process"/>
    <property type="evidence" value="ECO:0007669"/>
    <property type="project" value="InterPro"/>
</dbReference>
<evidence type="ECO:0000259" key="8">
    <source>
        <dbReference type="Pfam" id="PF16757"/>
    </source>
</evidence>